<dbReference type="InterPro" id="IPR016024">
    <property type="entry name" value="ARM-type_fold"/>
</dbReference>
<evidence type="ECO:0000256" key="2">
    <source>
        <dbReference type="ARBA" id="ARBA00010511"/>
    </source>
</evidence>
<evidence type="ECO:0000256" key="5">
    <source>
        <dbReference type="SAM" id="MobiDB-lite"/>
    </source>
</evidence>
<evidence type="ECO:0000256" key="1">
    <source>
        <dbReference type="ARBA" id="ARBA00004123"/>
    </source>
</evidence>
<feature type="compositionally biased region" description="Polar residues" evidence="5">
    <location>
        <begin position="753"/>
        <end position="763"/>
    </location>
</feature>
<comment type="similarity">
    <text evidence="2">Belongs to the RIX1/PELP1 family.</text>
</comment>
<feature type="compositionally biased region" description="Polar residues" evidence="5">
    <location>
        <begin position="460"/>
        <end position="476"/>
    </location>
</feature>
<dbReference type="GO" id="GO:0006364">
    <property type="term" value="P:rRNA processing"/>
    <property type="evidence" value="ECO:0007669"/>
    <property type="project" value="TreeGrafter"/>
</dbReference>
<feature type="region of interest" description="Disordered" evidence="5">
    <location>
        <begin position="280"/>
        <end position="302"/>
    </location>
</feature>
<reference evidence="8" key="1">
    <citation type="journal article" date="2018" name="Nat. Microbiol.">
        <title>Leveraging single-cell genomics to expand the fungal tree of life.</title>
        <authorList>
            <person name="Ahrendt S.R."/>
            <person name="Quandt C.A."/>
            <person name="Ciobanu D."/>
            <person name="Clum A."/>
            <person name="Salamov A."/>
            <person name="Andreopoulos B."/>
            <person name="Cheng J.F."/>
            <person name="Woyke T."/>
            <person name="Pelin A."/>
            <person name="Henrissat B."/>
            <person name="Reynolds N.K."/>
            <person name="Benny G.L."/>
            <person name="Smith M.E."/>
            <person name="James T.Y."/>
            <person name="Grigoriev I.V."/>
        </authorList>
    </citation>
    <scope>NUCLEOTIDE SEQUENCE [LARGE SCALE GENOMIC DNA]</scope>
    <source>
        <strain evidence="8">RSA 468</strain>
    </source>
</reference>
<proteinExistence type="inferred from homology"/>
<accession>A0A4V1J558</accession>
<evidence type="ECO:0000313" key="8">
    <source>
        <dbReference type="Proteomes" id="UP000268162"/>
    </source>
</evidence>
<keyword evidence="8" id="KW-1185">Reference proteome</keyword>
<dbReference type="GO" id="GO:0005634">
    <property type="term" value="C:nucleus"/>
    <property type="evidence" value="ECO:0007669"/>
    <property type="project" value="UniProtKB-SubCell"/>
</dbReference>
<dbReference type="Proteomes" id="UP000268162">
    <property type="component" value="Unassembled WGS sequence"/>
</dbReference>
<dbReference type="AlphaFoldDB" id="A0A4V1J558"/>
<sequence>MASPLVVNETVELLLGRYLSREATLEANLPHVIATVTHGSLLAQLARTSTTTTTPSALLTRWSQRVTTLVQGKIAAQRWCGIVLLDATLQQTAAVQFPDWGAKWLTPLLAQLAKTDLTELHALTLTCVTHLLQVALTQPDWRREAAQNQVPRLLQTILAHLDDTPAGLTVPLLQTVTTLAPLYASTFRPFADKLAARCVPYLNGQRDPESAVVAQAGQCLAVLTHAGGRHANQTTMSSTEKWRQYGLGLVGSSHRTLDQLLEDVVQEPFCDRYTGTTLPGLDSASHHNDQDDKKAGPSSTTVSPFPGLVSRLLALGKALGWLWTSETPAPVQLPVGLVLGLATRLANLGPHLERKAHCDKVDFGILMSLIPDLNHLALELTVTVLTTASHYAVAHLNLLGNIACSLLNRGSQSSFTRLAIYSMVATLTSQYGTGLTRLLSKDFYARLFEDVKGHADLLSSSAHGRTSTNSETQISFSAKRGGGGGGGGKRRRGPTGGALIPDQVNSPATLVRPATGSAEVQLRALELASELVMAAGNQLPLAFRLQLIQTTVGQLLQAQLQGTYLGDPQLVIAEGRGEAVARIIQLHRLLLTLIRYPAIDHVHILPHAIAIFQAGLFAPIVAVQVLCRRALATCDILIHPRLPALPRAQRNPATESVLETSGSSNGMEDWKVLDPELEAGAGAEEANMVIGGSSTDLASNETLPPPTTTIQPTSSVGRNSEPEPMTVDSPSTHLPGIAGDDDSISRAIHKTSDSGTKSRTAIPTSAVAPLPPARSAAPTGPAGMTPNQNDDDESDVELPGIVDESSDDDN</sequence>
<dbReference type="STRING" id="215637.A0A4V1J558"/>
<dbReference type="InterPro" id="IPR012583">
    <property type="entry name" value="RIX1_N"/>
</dbReference>
<feature type="region of interest" description="Disordered" evidence="5">
    <location>
        <begin position="649"/>
        <end position="669"/>
    </location>
</feature>
<organism evidence="7 8">
    <name type="scientific">Dimargaris cristalligena</name>
    <dbReference type="NCBI Taxonomy" id="215637"/>
    <lineage>
        <taxon>Eukaryota</taxon>
        <taxon>Fungi</taxon>
        <taxon>Fungi incertae sedis</taxon>
        <taxon>Zoopagomycota</taxon>
        <taxon>Kickxellomycotina</taxon>
        <taxon>Dimargaritomycetes</taxon>
        <taxon>Dimargaritales</taxon>
        <taxon>Dimargaritaceae</taxon>
        <taxon>Dimargaris</taxon>
    </lineage>
</organism>
<dbReference type="SUPFAM" id="SSF48371">
    <property type="entry name" value="ARM repeat"/>
    <property type="match status" value="1"/>
</dbReference>
<evidence type="ECO:0000256" key="3">
    <source>
        <dbReference type="ARBA" id="ARBA00021502"/>
    </source>
</evidence>
<keyword evidence="4" id="KW-0539">Nucleus</keyword>
<comment type="subcellular location">
    <subcellularLocation>
        <location evidence="1">Nucleus</location>
    </subcellularLocation>
</comment>
<feature type="region of interest" description="Disordered" evidence="5">
    <location>
        <begin position="460"/>
        <end position="499"/>
    </location>
</feature>
<evidence type="ECO:0000259" key="6">
    <source>
        <dbReference type="Pfam" id="PF08167"/>
    </source>
</evidence>
<feature type="compositionally biased region" description="Basic and acidic residues" evidence="5">
    <location>
        <begin position="284"/>
        <end position="295"/>
    </location>
</feature>
<feature type="region of interest" description="Disordered" evidence="5">
    <location>
        <begin position="694"/>
        <end position="810"/>
    </location>
</feature>
<evidence type="ECO:0000256" key="4">
    <source>
        <dbReference type="ARBA" id="ARBA00023242"/>
    </source>
</evidence>
<dbReference type="PANTHER" id="PTHR34105">
    <property type="entry name" value="PROLINE-, GLUTAMIC ACID- AND LEUCINE-RICH PROTEIN 1"/>
    <property type="match status" value="1"/>
</dbReference>
<dbReference type="PANTHER" id="PTHR34105:SF1">
    <property type="entry name" value="PROLINE-, GLUTAMIC ACID- AND LEUCINE-RICH PROTEIN 1"/>
    <property type="match status" value="1"/>
</dbReference>
<gene>
    <name evidence="7" type="ORF">BJ085DRAFT_36002</name>
</gene>
<name>A0A4V1J558_9FUNG</name>
<dbReference type="EMBL" id="ML002431">
    <property type="protein sequence ID" value="RKP37909.1"/>
    <property type="molecule type" value="Genomic_DNA"/>
</dbReference>
<protein>
    <recommendedName>
        <fullName evidence="3">Pre-rRNA-processing protein RIX1</fullName>
    </recommendedName>
</protein>
<feature type="compositionally biased region" description="Polar residues" evidence="5">
    <location>
        <begin position="651"/>
        <end position="666"/>
    </location>
</feature>
<evidence type="ECO:0000313" key="7">
    <source>
        <dbReference type="EMBL" id="RKP37909.1"/>
    </source>
</evidence>
<dbReference type="Pfam" id="PF08167">
    <property type="entry name" value="RIX1"/>
    <property type="match status" value="1"/>
</dbReference>
<feature type="domain" description="Pre-rRNA-processing protein RIX1 N-terminal" evidence="6">
    <location>
        <begin position="15"/>
        <end position="206"/>
    </location>
</feature>